<dbReference type="EMBL" id="CP163441">
    <property type="protein sequence ID" value="XDQ45669.1"/>
    <property type="molecule type" value="Genomic_DNA"/>
</dbReference>
<protein>
    <recommendedName>
        <fullName evidence="4">Lipoprotein</fullName>
    </recommendedName>
</protein>
<evidence type="ECO:0000313" key="3">
    <source>
        <dbReference type="EMBL" id="XDQ45669.1"/>
    </source>
</evidence>
<evidence type="ECO:0008006" key="4">
    <source>
        <dbReference type="Google" id="ProtNLM"/>
    </source>
</evidence>
<evidence type="ECO:0000256" key="2">
    <source>
        <dbReference type="SAM" id="SignalP"/>
    </source>
</evidence>
<sequence length="222" mass="23612">MKRRTLPVAAALTATAVLLLTACGGGDDSSKDNDKITGAGGTGGSTSPSPSGSASTSAEKNAPSFDFPSDITVAVDRESTGDATKDAVLRDLAYAAEARLEAFAKGNGQTANLNRYFAGYARTYWIGRVAELKKQGLTVTGHYRYFNFMVTDMANGPTAAVRYCEDQSKGYGKVIKTQKVQVTKPSDKDFILNTLQVAKDSAGDWQITRQSWKKGDASCVRG</sequence>
<keyword evidence="2" id="KW-0732">Signal</keyword>
<dbReference type="PROSITE" id="PS51257">
    <property type="entry name" value="PROKAR_LIPOPROTEIN"/>
    <property type="match status" value="1"/>
</dbReference>
<organism evidence="3">
    <name type="scientific">Streptomyces sp. R39</name>
    <dbReference type="NCBI Taxonomy" id="3238631"/>
    <lineage>
        <taxon>Bacteria</taxon>
        <taxon>Bacillati</taxon>
        <taxon>Actinomycetota</taxon>
        <taxon>Actinomycetes</taxon>
        <taxon>Kitasatosporales</taxon>
        <taxon>Streptomycetaceae</taxon>
        <taxon>Streptomyces</taxon>
    </lineage>
</organism>
<gene>
    <name evidence="3" type="ORF">AB5J52_27350</name>
</gene>
<accession>A0AB39QSR8</accession>
<evidence type="ECO:0000256" key="1">
    <source>
        <dbReference type="SAM" id="MobiDB-lite"/>
    </source>
</evidence>
<reference evidence="3" key="1">
    <citation type="submission" date="2024-07" db="EMBL/GenBank/DDBJ databases">
        <authorList>
            <person name="Yu S.T."/>
        </authorList>
    </citation>
    <scope>NUCLEOTIDE SEQUENCE</scope>
    <source>
        <strain evidence="3">R39</strain>
    </source>
</reference>
<feature type="signal peptide" evidence="2">
    <location>
        <begin position="1"/>
        <end position="22"/>
    </location>
</feature>
<proteinExistence type="predicted"/>
<feature type="compositionally biased region" description="Low complexity" evidence="1">
    <location>
        <begin position="45"/>
        <end position="58"/>
    </location>
</feature>
<feature type="region of interest" description="Disordered" evidence="1">
    <location>
        <begin position="26"/>
        <end position="64"/>
    </location>
</feature>
<feature type="chain" id="PRO_5044299804" description="Lipoprotein" evidence="2">
    <location>
        <begin position="23"/>
        <end position="222"/>
    </location>
</feature>
<dbReference type="RefSeq" id="WP_369224521.1">
    <property type="nucleotide sequence ID" value="NZ_CP163441.1"/>
</dbReference>
<dbReference type="AlphaFoldDB" id="A0AB39QSR8"/>
<name>A0AB39QSR8_9ACTN</name>